<dbReference type="PANTHER" id="PTHR12286">
    <property type="entry name" value="SACCHAROPINE DEHYDROGENASE-LIKE OXIDOREDUCTASE"/>
    <property type="match status" value="1"/>
</dbReference>
<protein>
    <submittedName>
        <fullName evidence="3">Saccharopine dehydrogenase</fullName>
    </submittedName>
</protein>
<evidence type="ECO:0000313" key="3">
    <source>
        <dbReference type="EMBL" id="NNU16773.1"/>
    </source>
</evidence>
<dbReference type="Proteomes" id="UP000536835">
    <property type="component" value="Unassembled WGS sequence"/>
</dbReference>
<reference evidence="3 4" key="1">
    <citation type="submission" date="2020-05" db="EMBL/GenBank/DDBJ databases">
        <title>Parvularcula mediterraneae sp. nov., isolated from polypropylene straw from shallow seawater of the seashore of Laganas in Zakynthos island, Greece.</title>
        <authorList>
            <person name="Szabo I."/>
            <person name="Al-Omari J."/>
            <person name="Rado J."/>
            <person name="Szerdahelyi G.S."/>
        </authorList>
    </citation>
    <scope>NUCLEOTIDE SEQUENCE [LARGE SCALE GENOMIC DNA]</scope>
    <source>
        <strain evidence="3 4">ZS-1/3</strain>
    </source>
</reference>
<evidence type="ECO:0000256" key="1">
    <source>
        <dbReference type="SAM" id="MobiDB-lite"/>
    </source>
</evidence>
<feature type="domain" description="Saccharopine dehydrogenase NADP binding" evidence="2">
    <location>
        <begin position="7"/>
        <end position="130"/>
    </location>
</feature>
<feature type="compositionally biased region" description="Basic and acidic residues" evidence="1">
    <location>
        <begin position="284"/>
        <end position="301"/>
    </location>
</feature>
<dbReference type="RefSeq" id="WP_173199552.1">
    <property type="nucleotide sequence ID" value="NZ_JABFCX010000003.1"/>
</dbReference>
<accession>A0A7Y3RMF5</accession>
<dbReference type="InterPro" id="IPR051276">
    <property type="entry name" value="Saccharopine_DH-like_oxidrdct"/>
</dbReference>
<dbReference type="SUPFAM" id="SSF51735">
    <property type="entry name" value="NAD(P)-binding Rossmann-fold domains"/>
    <property type="match status" value="1"/>
</dbReference>
<feature type="region of interest" description="Disordered" evidence="1">
    <location>
        <begin position="267"/>
        <end position="301"/>
    </location>
</feature>
<dbReference type="Gene3D" id="3.40.50.720">
    <property type="entry name" value="NAD(P)-binding Rossmann-like Domain"/>
    <property type="match status" value="1"/>
</dbReference>
<name>A0A7Y3RMF5_9PROT</name>
<dbReference type="AlphaFoldDB" id="A0A7Y3RMF5"/>
<organism evidence="3 4">
    <name type="scientific">Parvularcula mediterranea</name>
    <dbReference type="NCBI Taxonomy" id="2732508"/>
    <lineage>
        <taxon>Bacteria</taxon>
        <taxon>Pseudomonadati</taxon>
        <taxon>Pseudomonadota</taxon>
        <taxon>Alphaproteobacteria</taxon>
        <taxon>Parvularculales</taxon>
        <taxon>Parvularculaceae</taxon>
        <taxon>Parvularcula</taxon>
    </lineage>
</organism>
<dbReference type="PANTHER" id="PTHR12286:SF5">
    <property type="entry name" value="SACCHAROPINE DEHYDROGENASE-LIKE OXIDOREDUCTASE"/>
    <property type="match status" value="1"/>
</dbReference>
<dbReference type="EMBL" id="JABFCX010000003">
    <property type="protein sequence ID" value="NNU16773.1"/>
    <property type="molecule type" value="Genomic_DNA"/>
</dbReference>
<dbReference type="GO" id="GO:0009247">
    <property type="term" value="P:glycolipid biosynthetic process"/>
    <property type="evidence" value="ECO:0007669"/>
    <property type="project" value="TreeGrafter"/>
</dbReference>
<comment type="caution">
    <text evidence="3">The sequence shown here is derived from an EMBL/GenBank/DDBJ whole genome shotgun (WGS) entry which is preliminary data.</text>
</comment>
<sequence>MAKEFDIVVYGASGFTGRLVAEYLGKTGHKSFAMAGRNEAKLAEVRDELGIDAPLVVADGEDDAALKKMAESAKTIVTLVGPYQLYGEKLLKACIDAGTDYADLCGEPAWMAAKIREAHDAAKASGSRIVFSCGFDSIPSDLGVLHVQNKAKAGAGAPAERVKLLVRAMKGTFSGGTAASFKATMAAAFKDPQVLKDLKNPFSLCPGFKGPMQPNGMEVRYDEAEKTWLAPFIMASINTKNVHRTNYLTGHSYGEELVYDEMVPTGDGDEGKARAEAMATDKSMASDDGPKPGEGPSKEERENGLFELALIGTTKDGQRFESVVKGDKDPGYGSTSKMISETANCLNEDRPEGEGGILTPAAALGEDLLKRLHAKAGVTFA</sequence>
<gene>
    <name evidence="3" type="ORF">HK107_10620</name>
</gene>
<proteinExistence type="predicted"/>
<evidence type="ECO:0000313" key="4">
    <source>
        <dbReference type="Proteomes" id="UP000536835"/>
    </source>
</evidence>
<evidence type="ECO:0000259" key="2">
    <source>
        <dbReference type="Pfam" id="PF03435"/>
    </source>
</evidence>
<keyword evidence="4" id="KW-1185">Reference proteome</keyword>
<dbReference type="InterPro" id="IPR005097">
    <property type="entry name" value="Sacchrp_dh_NADP-bd"/>
</dbReference>
<dbReference type="GO" id="GO:0005886">
    <property type="term" value="C:plasma membrane"/>
    <property type="evidence" value="ECO:0007669"/>
    <property type="project" value="TreeGrafter"/>
</dbReference>
<dbReference type="InterPro" id="IPR036291">
    <property type="entry name" value="NAD(P)-bd_dom_sf"/>
</dbReference>
<dbReference type="Pfam" id="PF03435">
    <property type="entry name" value="Sacchrp_dh_NADP"/>
    <property type="match status" value="1"/>
</dbReference>